<dbReference type="SMART" id="SM00209">
    <property type="entry name" value="TSP1"/>
    <property type="match status" value="18"/>
</dbReference>
<dbReference type="OrthoDB" id="446173at2759"/>
<organism evidence="10 12">
    <name type="scientific">Didymodactylos carnosus</name>
    <dbReference type="NCBI Taxonomy" id="1234261"/>
    <lineage>
        <taxon>Eukaryota</taxon>
        <taxon>Metazoa</taxon>
        <taxon>Spiralia</taxon>
        <taxon>Gnathifera</taxon>
        <taxon>Rotifera</taxon>
        <taxon>Eurotatoria</taxon>
        <taxon>Bdelloidea</taxon>
        <taxon>Philodinida</taxon>
        <taxon>Philodinidae</taxon>
        <taxon>Didymodactylos</taxon>
    </lineage>
</organism>
<dbReference type="PROSITE" id="PS50092">
    <property type="entry name" value="TSP1"/>
    <property type="match status" value="16"/>
</dbReference>
<dbReference type="FunFam" id="2.20.100.10:FF:000001">
    <property type="entry name" value="semaphorin-5A isoform X1"/>
    <property type="match status" value="5"/>
</dbReference>
<accession>A0A813WDA1</accession>
<dbReference type="InterPro" id="IPR000884">
    <property type="entry name" value="TSP1_rpt"/>
</dbReference>
<comment type="caution">
    <text evidence="10">The sequence shown here is derived from an EMBL/GenBank/DDBJ whole genome shotgun (WGS) entry which is preliminary data.</text>
</comment>
<evidence type="ECO:0000256" key="2">
    <source>
        <dbReference type="ARBA" id="ARBA00022692"/>
    </source>
</evidence>
<keyword evidence="12" id="KW-1185">Reference proteome</keyword>
<dbReference type="Pfam" id="PF00090">
    <property type="entry name" value="TSP_1"/>
    <property type="match status" value="17"/>
</dbReference>
<keyword evidence="9" id="KW-0325">Glycoprotein</keyword>
<protein>
    <submittedName>
        <fullName evidence="10">Uncharacterized protein</fullName>
    </submittedName>
</protein>
<dbReference type="GO" id="GO:0030154">
    <property type="term" value="P:cell differentiation"/>
    <property type="evidence" value="ECO:0007669"/>
    <property type="project" value="UniProtKB-KW"/>
</dbReference>
<dbReference type="SUPFAM" id="SSF82895">
    <property type="entry name" value="TSP-1 type 1 repeat"/>
    <property type="match status" value="14"/>
</dbReference>
<evidence type="ECO:0000256" key="1">
    <source>
        <dbReference type="ARBA" id="ARBA00004167"/>
    </source>
</evidence>
<dbReference type="FunFam" id="2.20.100.10:FF:000007">
    <property type="entry name" value="Thrombospondin 1"/>
    <property type="match status" value="2"/>
</dbReference>
<dbReference type="PANTHER" id="PTHR22906">
    <property type="entry name" value="PROPERDIN"/>
    <property type="match status" value="1"/>
</dbReference>
<evidence type="ECO:0000256" key="8">
    <source>
        <dbReference type="ARBA" id="ARBA00023157"/>
    </source>
</evidence>
<evidence type="ECO:0000256" key="7">
    <source>
        <dbReference type="ARBA" id="ARBA00023136"/>
    </source>
</evidence>
<evidence type="ECO:0000313" key="10">
    <source>
        <dbReference type="EMBL" id="CAF0855811.1"/>
    </source>
</evidence>
<dbReference type="Proteomes" id="UP000663829">
    <property type="component" value="Unassembled WGS sequence"/>
</dbReference>
<comment type="subcellular location">
    <subcellularLocation>
        <location evidence="1">Membrane</location>
        <topology evidence="1">Single-pass membrane protein</topology>
    </subcellularLocation>
</comment>
<keyword evidence="3" id="KW-0677">Repeat</keyword>
<dbReference type="FunFam" id="2.20.100.10:FF:000021">
    <property type="entry name" value="semaphorin-5B isoform X1"/>
    <property type="match status" value="1"/>
</dbReference>
<keyword evidence="6" id="KW-1133">Transmembrane helix</keyword>
<name>A0A813WDA1_9BILA</name>
<evidence type="ECO:0000256" key="5">
    <source>
        <dbReference type="ARBA" id="ARBA00022902"/>
    </source>
</evidence>
<gene>
    <name evidence="10" type="ORF">GPM918_LOCUS6322</name>
    <name evidence="11" type="ORF">SRO942_LOCUS6318</name>
</gene>
<evidence type="ECO:0000256" key="6">
    <source>
        <dbReference type="ARBA" id="ARBA00022989"/>
    </source>
</evidence>
<proteinExistence type="predicted"/>
<sequence length="1853" mass="199945">MEHFHEDPCSTCVWSDWQSGSCSTSCGNGFIPRTRTCTTSTGQQCGTCPGVDSDLTISCSNPVYQCPVYSSLVANYIDCGITCANRTGTSSCEDPQTLCVCNPGYFRTAIDGPCVKECLIPRPVNGNWSGYLDAPGVCSGTCGNGNKLQISRTRTCVGATAGGASCPDLGVQYQTCPGNDTSYQCNAIGYWSNWTNSSSCSVTCGNGYIYQQRQCLGAGFGCVGEAIMSQNCIQPACPIDGTWGSWTSWSLCQATCGTGTVYRTRNCSQPQNGGIACVGSYTDSQQCNASQSCTQFPYTSINGNWTGWSSWGSCSSTCGLGQQTRTRTCTQPLPMYGGIPCTGISIDVQTCNSTTPCPGAASACTGSCGNGTTVRTRNCNSPSPAFGGLMCQGQALNVTVCSLSIGCPVSGDWAPWSNWTTCSVTCGVGTYSRVRNCSNPAPQNGGDLCIGPPLETGYCTAPSIQCPIDGGWAQWSNWSTCSLTCAVGYSTRNRTCTNPSPQFNGRPCPGTSYAYATCNDNVPCIVVYSGTPQDGGWSAWSTFSPCSSSCGNGTKIAVRSCDNPSPTDGGALCVGPSTMSQTCSATYPCPINGGWSNWTISACSATCGVGYQIRQREGHRHVSHSSRDKTLAEINSHWSCVPRAVVEIYLKHRTACQVSSILGLHRAVNGVLTNALCKWILSNNTDHWSQESGDDNVNIIEKEVSTVIESLPDRSENETADAAPPSLIELSISNIDIDLPVNPPSTAHMSISLVAFSSLTHLPVHPSVTRAPLPRRSHKQQVTVSPPHAQHLQELDDLINFENIEQPSKTVPFSDVPPTSTIASSPRINLVAPSPVSSFSIDPIPSSRHNAVRERAEACNSSRASQGGYLCSGDPLQTRSCVNALACPGNSPSPSAGGSMCIGAAMNISFCNGTACPVSGAWSLWSPFGACSGTCGTGIQVRSRNCSAQLGSDQCPGSPIDTQQCDTTISCPTDGQWGAWTGWTNCSSIACVGSSMYRFRTCNNPAPMNGGQLCSGSALDTQTCAIFCPPAGNWADWGVWSTCSSTCLGGRRYRNRTCTNPAPVNGSAPCIGSSIDIDYSCGNTTCGGASIANVSNWSNWGSWSSCAGTCNLGIQRRVRITCTKIVPSFGGDYCPGSPTLISTCINSQPCPIDGQWGSWSPWSACSATCGKTATKYQTRQCLNVNYGGLQCQGIARNDTTCPELSDCPACPFNQQLVTTPETCPALCSDSSDTTWCQDISSLQCLCTDNFAWDGEDCVLWCDCGCYGTDGTKYSNNSIWTENSCQTYQCQQQMDGTFQSVLINNTCQTCSWIQWNPWSSCNSSSRCGQGTQSRTRSCLSRNNTACRTCSGNSTQSQICQQVNCEVCKYGPFIPIGSCSQTCGSGTQLWNRTCYNVAYSNSSIPVPCSNATGCANQGNSLNTTVCATNVCLNCTWSTWAQGPCSVTCGAGTYLRTQYCNDQFNNPCTNCTTNANTNPQTRSIAVPVSETFISNLKNNTEKQQPNNVSKHFAVFACSIHSTTAAYYFYAPVTAAAWMRVGYEAIVVFVGDFQAQQKSSSTNEQNLVQRINLTRTYLSKIGAHIVDFQCNESYAVKMSQIVRVFAGFLPTGIVTDQDYIITADSDLLPLKPSEYQLTNGAGGFIFNAFCCGEFSRRSKSYRMFPMGHIYLRKDVWRDLIDNSTQRSELSLIEQNRTFYLSSTNSSLHSYEKQLLSEHSNLTLLLDNFAFNFDSITLYMRHEFRSVYDQQMGKGDSAWYMDQIMVSMLLVDYRAKHPQLKISERGRIDRLDRVSGMNYWDRDTFDQFGDAHLKHDEILQPGNWKIFNKVLKYLFNSTMVDVMNDYYRQYMIIAKARR</sequence>
<evidence type="ECO:0000313" key="11">
    <source>
        <dbReference type="EMBL" id="CAF3643497.1"/>
    </source>
</evidence>
<reference evidence="10" key="1">
    <citation type="submission" date="2021-02" db="EMBL/GenBank/DDBJ databases">
        <authorList>
            <person name="Nowell W R."/>
        </authorList>
    </citation>
    <scope>NUCLEOTIDE SEQUENCE</scope>
</reference>
<keyword evidence="7" id="KW-0472">Membrane</keyword>
<evidence type="ECO:0000256" key="9">
    <source>
        <dbReference type="ARBA" id="ARBA00023180"/>
    </source>
</evidence>
<keyword evidence="4" id="KW-0221">Differentiation</keyword>
<dbReference type="Gene3D" id="2.20.100.10">
    <property type="entry name" value="Thrombospondin type-1 (TSP1) repeat"/>
    <property type="match status" value="15"/>
</dbReference>
<evidence type="ECO:0000256" key="3">
    <source>
        <dbReference type="ARBA" id="ARBA00022737"/>
    </source>
</evidence>
<dbReference type="GO" id="GO:0016020">
    <property type="term" value="C:membrane"/>
    <property type="evidence" value="ECO:0007669"/>
    <property type="project" value="UniProtKB-SubCell"/>
</dbReference>
<dbReference type="InterPro" id="IPR052065">
    <property type="entry name" value="Compl_asym_regulator"/>
</dbReference>
<dbReference type="EMBL" id="CAJOBC010000967">
    <property type="protein sequence ID" value="CAF3643497.1"/>
    <property type="molecule type" value="Genomic_DNA"/>
</dbReference>
<keyword evidence="5" id="KW-0524">Neurogenesis</keyword>
<dbReference type="Proteomes" id="UP000681722">
    <property type="component" value="Unassembled WGS sequence"/>
</dbReference>
<dbReference type="EMBL" id="CAJNOQ010000968">
    <property type="protein sequence ID" value="CAF0855811.1"/>
    <property type="molecule type" value="Genomic_DNA"/>
</dbReference>
<evidence type="ECO:0000256" key="4">
    <source>
        <dbReference type="ARBA" id="ARBA00022782"/>
    </source>
</evidence>
<dbReference type="GO" id="GO:0007399">
    <property type="term" value="P:nervous system development"/>
    <property type="evidence" value="ECO:0007669"/>
    <property type="project" value="UniProtKB-KW"/>
</dbReference>
<keyword evidence="8" id="KW-1015">Disulfide bond</keyword>
<dbReference type="PANTHER" id="PTHR22906:SF21">
    <property type="entry name" value="SEMA DOMAIN-CONTAINING PROTEIN"/>
    <property type="match status" value="1"/>
</dbReference>
<evidence type="ECO:0000313" key="12">
    <source>
        <dbReference type="Proteomes" id="UP000663829"/>
    </source>
</evidence>
<dbReference type="InterPro" id="IPR036383">
    <property type="entry name" value="TSP1_rpt_sf"/>
</dbReference>
<keyword evidence="2" id="KW-0812">Transmembrane</keyword>